<proteinExistence type="inferred from homology"/>
<dbReference type="InterPro" id="IPR051163">
    <property type="entry name" value="Sodium:Solute_Symporter_SSF"/>
</dbReference>
<feature type="transmembrane region" description="Helical" evidence="11">
    <location>
        <begin position="524"/>
        <end position="548"/>
    </location>
</feature>
<keyword evidence="7" id="KW-0915">Sodium</keyword>
<dbReference type="Pfam" id="PF24996">
    <property type="entry name" value="NANM"/>
    <property type="match status" value="1"/>
</dbReference>
<evidence type="ECO:0000256" key="8">
    <source>
        <dbReference type="ARBA" id="ARBA00023065"/>
    </source>
</evidence>
<dbReference type="SUPFAM" id="SSF117281">
    <property type="entry name" value="Kelch motif"/>
    <property type="match status" value="1"/>
</dbReference>
<feature type="transmembrane region" description="Helical" evidence="11">
    <location>
        <begin position="446"/>
        <end position="466"/>
    </location>
</feature>
<keyword evidence="6 11" id="KW-1133">Transmembrane helix</keyword>
<feature type="transmembrane region" description="Helical" evidence="11">
    <location>
        <begin position="478"/>
        <end position="498"/>
    </location>
</feature>
<dbReference type="GO" id="GO:0006814">
    <property type="term" value="P:sodium ion transport"/>
    <property type="evidence" value="ECO:0007669"/>
    <property type="project" value="UniProtKB-KW"/>
</dbReference>
<evidence type="ECO:0000256" key="5">
    <source>
        <dbReference type="ARBA" id="ARBA00022692"/>
    </source>
</evidence>
<evidence type="ECO:0000256" key="6">
    <source>
        <dbReference type="ARBA" id="ARBA00022989"/>
    </source>
</evidence>
<dbReference type="InterPro" id="IPR056734">
    <property type="entry name" value="NANM"/>
</dbReference>
<organism evidence="12 13">
    <name type="scientific">Stieleria bergensis</name>
    <dbReference type="NCBI Taxonomy" id="2528025"/>
    <lineage>
        <taxon>Bacteria</taxon>
        <taxon>Pseudomonadati</taxon>
        <taxon>Planctomycetota</taxon>
        <taxon>Planctomycetia</taxon>
        <taxon>Pirellulales</taxon>
        <taxon>Pirellulaceae</taxon>
        <taxon>Stieleria</taxon>
    </lineage>
</organism>
<dbReference type="CDD" id="cd11495">
    <property type="entry name" value="SLC5sbd_NIS-like_u3"/>
    <property type="match status" value="1"/>
</dbReference>
<feature type="transmembrane region" description="Helical" evidence="11">
    <location>
        <begin position="636"/>
        <end position="655"/>
    </location>
</feature>
<dbReference type="Gene3D" id="2.120.10.80">
    <property type="entry name" value="Kelch-type beta propeller"/>
    <property type="match status" value="1"/>
</dbReference>
<dbReference type="PANTHER" id="PTHR42985:SF40">
    <property type="entry name" value="LD47995P-RELATED"/>
    <property type="match status" value="1"/>
</dbReference>
<feature type="transmembrane region" description="Helical" evidence="11">
    <location>
        <begin position="588"/>
        <end position="605"/>
    </location>
</feature>
<evidence type="ECO:0000256" key="7">
    <source>
        <dbReference type="ARBA" id="ARBA00023053"/>
    </source>
</evidence>
<feature type="transmembrane region" description="Helical" evidence="11">
    <location>
        <begin position="721"/>
        <end position="742"/>
    </location>
</feature>
<gene>
    <name evidence="12" type="primary">sglT_2</name>
    <name evidence="12" type="ORF">SV7mr_43730</name>
</gene>
<name>A0A517T0G9_9BACT</name>
<sequence>MAVSQFPRTGAIADASDEGVVVPVHICLRNHMLSSRLCLALAFVVGLVWPNAIQPASSQGLQLEWSQQTDIPDALGVASPFVGVHKAKAADGQETEYLLLAGGANFPKPVWESDKQWHKAIYVATLQQGELVWRDAGLLDRAVAYGASVSTDEGVVCIGGNDSQESFAECFIMRWDPVKEAIVREALPALPQPLAFGSATRIGQRIYLCGGQHGGSLETASNQLWSLDLSQRGSDQDFHWQQLADCPGPTRALNLTIAQHDGFEDCVYVISGRRQADQEVEFLTDSWRYIPSKQQWKRCADLPHCMMAGVGIAYGQSHVFVLSGADGSLFGRAEELKDAHPGFPKRSFAYHTITDTWIPAGETPLNQVTTQAVQMGGRILVPSGEIRPRVRTPQVMQVTVPDTTPAFGTINYIVLFLYLASMVGVGVYFAAKNKNTEDFFRGGRHIPWWAAGCSIFATMLSSLTFTGLPSKTFAQDCVYAIGNFMIPLVAIVAAYVALPFFRRIDSSSAYEYLERRFNVSVRRFASLSFTLFHAFRMAVVMSLTGLALAVATPMTPTQSVLLMGVLSILYCTMGGVEAVIWTDTIQTVVLLGGAVIAIALLTSGTDGGFDGYWDTASSAGKFNLANWTADPTSARIALWVVIVGGLGQNLSSYTADQAVVQRYMTTPSETLARRSIWTNAVMAIPATLLFFGIGTALFAFYQSHPERLDPSITTDQIFPLFIAREMPVGLAGLIVAGIFAAAQSTVSTSMNSTATTLVTDFLRPMKVCKSEKGYLNAARLVTLLMGVLGTAIGLLFVDPSIKSLFDTSIQVIGLFMGVLGGLFLLGALSRTANGSGALVGAVGGALVMFGLWNYTSVNGYLYTTAGISSCAIIGWLASKVIGTPPVAVDGLTIYKRQ</sequence>
<keyword evidence="3" id="KW-0813">Transport</keyword>
<feature type="transmembrane region" description="Helical" evidence="11">
    <location>
        <begin position="835"/>
        <end position="854"/>
    </location>
</feature>
<dbReference type="Proteomes" id="UP000315003">
    <property type="component" value="Chromosome"/>
</dbReference>
<dbReference type="InterPro" id="IPR038377">
    <property type="entry name" value="Na/Glc_symporter_sf"/>
</dbReference>
<reference evidence="12 13" key="1">
    <citation type="submission" date="2019-02" db="EMBL/GenBank/DDBJ databases">
        <title>Deep-cultivation of Planctomycetes and their phenomic and genomic characterization uncovers novel biology.</title>
        <authorList>
            <person name="Wiegand S."/>
            <person name="Jogler M."/>
            <person name="Boedeker C."/>
            <person name="Pinto D."/>
            <person name="Vollmers J."/>
            <person name="Rivas-Marin E."/>
            <person name="Kohn T."/>
            <person name="Peeters S.H."/>
            <person name="Heuer A."/>
            <person name="Rast P."/>
            <person name="Oberbeckmann S."/>
            <person name="Bunk B."/>
            <person name="Jeske O."/>
            <person name="Meyerdierks A."/>
            <person name="Storesund J.E."/>
            <person name="Kallscheuer N."/>
            <person name="Luecker S."/>
            <person name="Lage O.M."/>
            <person name="Pohl T."/>
            <person name="Merkel B.J."/>
            <person name="Hornburger P."/>
            <person name="Mueller R.-W."/>
            <person name="Bruemmer F."/>
            <person name="Labrenz M."/>
            <person name="Spormann A.M."/>
            <person name="Op den Camp H."/>
            <person name="Overmann J."/>
            <person name="Amann R."/>
            <person name="Jetten M.S.M."/>
            <person name="Mascher T."/>
            <person name="Medema M.H."/>
            <person name="Devos D.P."/>
            <person name="Kaster A.-K."/>
            <person name="Ovreas L."/>
            <person name="Rohde M."/>
            <person name="Galperin M.Y."/>
            <person name="Jogler C."/>
        </authorList>
    </citation>
    <scope>NUCLEOTIDE SEQUENCE [LARGE SCALE GENOMIC DNA]</scope>
    <source>
        <strain evidence="12 13">SV_7m_r</strain>
    </source>
</reference>
<keyword evidence="4" id="KW-1003">Cell membrane</keyword>
<accession>A0A517T0G9</accession>
<feature type="transmembrane region" description="Helical" evidence="11">
    <location>
        <begin position="773"/>
        <end position="797"/>
    </location>
</feature>
<evidence type="ECO:0000256" key="3">
    <source>
        <dbReference type="ARBA" id="ARBA00022448"/>
    </source>
</evidence>
<feature type="transmembrane region" description="Helical" evidence="11">
    <location>
        <begin position="410"/>
        <end position="431"/>
    </location>
</feature>
<evidence type="ECO:0000313" key="12">
    <source>
        <dbReference type="EMBL" id="QDT61832.1"/>
    </source>
</evidence>
<dbReference type="NCBIfam" id="TIGR00813">
    <property type="entry name" value="sss"/>
    <property type="match status" value="1"/>
</dbReference>
<evidence type="ECO:0000313" key="13">
    <source>
        <dbReference type="Proteomes" id="UP000315003"/>
    </source>
</evidence>
<evidence type="ECO:0000256" key="1">
    <source>
        <dbReference type="ARBA" id="ARBA00004651"/>
    </source>
</evidence>
<dbReference type="InterPro" id="IPR001734">
    <property type="entry name" value="Na/solute_symporter"/>
</dbReference>
<keyword evidence="5 11" id="KW-0812">Transmembrane</keyword>
<keyword evidence="9 11" id="KW-0472">Membrane</keyword>
<dbReference type="GO" id="GO:0015293">
    <property type="term" value="F:symporter activity"/>
    <property type="evidence" value="ECO:0007669"/>
    <property type="project" value="TreeGrafter"/>
</dbReference>
<feature type="transmembrane region" description="Helical" evidence="11">
    <location>
        <begin position="809"/>
        <end position="828"/>
    </location>
</feature>
<keyword evidence="8" id="KW-0406">Ion transport</keyword>
<evidence type="ECO:0000256" key="9">
    <source>
        <dbReference type="ARBA" id="ARBA00023136"/>
    </source>
</evidence>
<dbReference type="AlphaFoldDB" id="A0A517T0G9"/>
<comment type="subcellular location">
    <subcellularLocation>
        <location evidence="1">Cell membrane</location>
        <topology evidence="1">Multi-pass membrane protein</topology>
    </subcellularLocation>
</comment>
<evidence type="ECO:0000256" key="10">
    <source>
        <dbReference type="ARBA" id="ARBA00023201"/>
    </source>
</evidence>
<keyword evidence="13" id="KW-1185">Reference proteome</keyword>
<dbReference type="Gene3D" id="1.20.1730.10">
    <property type="entry name" value="Sodium/glucose cotransporter"/>
    <property type="match status" value="1"/>
</dbReference>
<dbReference type="PANTHER" id="PTHR42985">
    <property type="entry name" value="SODIUM-COUPLED MONOCARBOXYLATE TRANSPORTER"/>
    <property type="match status" value="1"/>
</dbReference>
<dbReference type="InterPro" id="IPR015915">
    <property type="entry name" value="Kelch-typ_b-propeller"/>
</dbReference>
<feature type="transmembrane region" description="Helical" evidence="11">
    <location>
        <begin position="676"/>
        <end position="701"/>
    </location>
</feature>
<dbReference type="GO" id="GO:0005886">
    <property type="term" value="C:plasma membrane"/>
    <property type="evidence" value="ECO:0007669"/>
    <property type="project" value="UniProtKB-SubCell"/>
</dbReference>
<dbReference type="Pfam" id="PF00474">
    <property type="entry name" value="SSF"/>
    <property type="match status" value="1"/>
</dbReference>
<evidence type="ECO:0000256" key="2">
    <source>
        <dbReference type="ARBA" id="ARBA00006434"/>
    </source>
</evidence>
<feature type="transmembrane region" description="Helical" evidence="11">
    <location>
        <begin position="560"/>
        <end position="581"/>
    </location>
</feature>
<keyword evidence="10" id="KW-0739">Sodium transport</keyword>
<protein>
    <submittedName>
        <fullName evidence="12">Sodium/glucose cotransporter</fullName>
    </submittedName>
</protein>
<comment type="similarity">
    <text evidence="2">Belongs to the sodium:solute symporter (SSF) (TC 2.A.21) family.</text>
</comment>
<evidence type="ECO:0000256" key="11">
    <source>
        <dbReference type="SAM" id="Phobius"/>
    </source>
</evidence>
<evidence type="ECO:0000256" key="4">
    <source>
        <dbReference type="ARBA" id="ARBA00022475"/>
    </source>
</evidence>
<dbReference type="EMBL" id="CP036272">
    <property type="protein sequence ID" value="QDT61832.1"/>
    <property type="molecule type" value="Genomic_DNA"/>
</dbReference>
<dbReference type="PROSITE" id="PS50283">
    <property type="entry name" value="NA_SOLUT_SYMP_3"/>
    <property type="match status" value="1"/>
</dbReference>